<name>A0AAV4BWN5_9GAST</name>
<evidence type="ECO:0000256" key="1">
    <source>
        <dbReference type="SAM" id="MobiDB-lite"/>
    </source>
</evidence>
<protein>
    <submittedName>
        <fullName evidence="2">Uncharacterized protein</fullName>
    </submittedName>
</protein>
<dbReference type="Proteomes" id="UP000735302">
    <property type="component" value="Unassembled WGS sequence"/>
</dbReference>
<organism evidence="2 3">
    <name type="scientific">Plakobranchus ocellatus</name>
    <dbReference type="NCBI Taxonomy" id="259542"/>
    <lineage>
        <taxon>Eukaryota</taxon>
        <taxon>Metazoa</taxon>
        <taxon>Spiralia</taxon>
        <taxon>Lophotrochozoa</taxon>
        <taxon>Mollusca</taxon>
        <taxon>Gastropoda</taxon>
        <taxon>Heterobranchia</taxon>
        <taxon>Euthyneura</taxon>
        <taxon>Panpulmonata</taxon>
        <taxon>Sacoglossa</taxon>
        <taxon>Placobranchoidea</taxon>
        <taxon>Plakobranchidae</taxon>
        <taxon>Plakobranchus</taxon>
    </lineage>
</organism>
<accession>A0AAV4BWN5</accession>
<dbReference type="EMBL" id="BLXT01005502">
    <property type="protein sequence ID" value="GFO23214.1"/>
    <property type="molecule type" value="Genomic_DNA"/>
</dbReference>
<proteinExistence type="predicted"/>
<evidence type="ECO:0000313" key="2">
    <source>
        <dbReference type="EMBL" id="GFO23214.1"/>
    </source>
</evidence>
<comment type="caution">
    <text evidence="2">The sequence shown here is derived from an EMBL/GenBank/DDBJ whole genome shotgun (WGS) entry which is preliminary data.</text>
</comment>
<feature type="region of interest" description="Disordered" evidence="1">
    <location>
        <begin position="30"/>
        <end position="50"/>
    </location>
</feature>
<gene>
    <name evidence="2" type="ORF">PoB_004971900</name>
</gene>
<sequence>MFGKRCNRRMNHCPKEDACFDFCGKKALPQQGDLRLPRSPSGQSAGGEARTCNRRIFADLRANLLPTASPTALEINYGVKGNKAEKKRNKINF</sequence>
<keyword evidence="3" id="KW-1185">Reference proteome</keyword>
<evidence type="ECO:0000313" key="3">
    <source>
        <dbReference type="Proteomes" id="UP000735302"/>
    </source>
</evidence>
<reference evidence="2 3" key="1">
    <citation type="journal article" date="2021" name="Elife">
        <title>Chloroplast acquisition without the gene transfer in kleptoplastic sea slugs, Plakobranchus ocellatus.</title>
        <authorList>
            <person name="Maeda T."/>
            <person name="Takahashi S."/>
            <person name="Yoshida T."/>
            <person name="Shimamura S."/>
            <person name="Takaki Y."/>
            <person name="Nagai Y."/>
            <person name="Toyoda A."/>
            <person name="Suzuki Y."/>
            <person name="Arimoto A."/>
            <person name="Ishii H."/>
            <person name="Satoh N."/>
            <person name="Nishiyama T."/>
            <person name="Hasebe M."/>
            <person name="Maruyama T."/>
            <person name="Minagawa J."/>
            <person name="Obokata J."/>
            <person name="Shigenobu S."/>
        </authorList>
    </citation>
    <scope>NUCLEOTIDE SEQUENCE [LARGE SCALE GENOMIC DNA]</scope>
</reference>
<dbReference type="AlphaFoldDB" id="A0AAV4BWN5"/>